<dbReference type="Pfam" id="PF11151">
    <property type="entry name" value="DUF2929"/>
    <property type="match status" value="1"/>
</dbReference>
<dbReference type="EMBL" id="AVPE01000005">
    <property type="protein sequence ID" value="KGX92679.1"/>
    <property type="molecule type" value="Genomic_DNA"/>
</dbReference>
<keyword evidence="3" id="KW-1185">Reference proteome</keyword>
<evidence type="ECO:0000313" key="2">
    <source>
        <dbReference type="EMBL" id="KGX92679.1"/>
    </source>
</evidence>
<keyword evidence="1" id="KW-0472">Membrane</keyword>
<dbReference type="Proteomes" id="UP000030528">
    <property type="component" value="Unassembled WGS sequence"/>
</dbReference>
<gene>
    <name evidence="2" type="ORF">N781_15290</name>
</gene>
<dbReference type="RefSeq" id="WP_026800208.1">
    <property type="nucleotide sequence ID" value="NZ_AULI01000007.1"/>
</dbReference>
<proteinExistence type="predicted"/>
<feature type="transmembrane region" description="Helical" evidence="1">
    <location>
        <begin position="32"/>
        <end position="53"/>
    </location>
</feature>
<organism evidence="2 3">
    <name type="scientific">Pontibacillus halophilus JSM 076056 = DSM 19796</name>
    <dbReference type="NCBI Taxonomy" id="1385510"/>
    <lineage>
        <taxon>Bacteria</taxon>
        <taxon>Bacillati</taxon>
        <taxon>Bacillota</taxon>
        <taxon>Bacilli</taxon>
        <taxon>Bacillales</taxon>
        <taxon>Bacillaceae</taxon>
        <taxon>Pontibacillus</taxon>
    </lineage>
</organism>
<dbReference type="InterPro" id="IPR021324">
    <property type="entry name" value="DUF2929"/>
</dbReference>
<reference evidence="2 3" key="1">
    <citation type="submission" date="2013-08" db="EMBL/GenBank/DDBJ databases">
        <authorList>
            <person name="Huang J."/>
            <person name="Wang G."/>
        </authorList>
    </citation>
    <scope>NUCLEOTIDE SEQUENCE [LARGE SCALE GENOMIC DNA]</scope>
    <source>
        <strain evidence="2 3">JSM 076056</strain>
    </source>
</reference>
<sequence length="63" mass="6758">MRLFWSAFWSLLLSGMAVYVVASMNGGSFSLTQTIVLAVVVVLSVTVLSEGVLTDDEKTSSSR</sequence>
<dbReference type="eggNOG" id="ENOG5030MDJ">
    <property type="taxonomic scope" value="Bacteria"/>
</dbReference>
<accession>A0A0A5GL14</accession>
<protein>
    <submittedName>
        <fullName evidence="2">DeoR family transcriptional regulator</fullName>
    </submittedName>
</protein>
<evidence type="ECO:0000313" key="3">
    <source>
        <dbReference type="Proteomes" id="UP000030528"/>
    </source>
</evidence>
<keyword evidence="1" id="KW-1133">Transmembrane helix</keyword>
<name>A0A0A5GL14_9BACI</name>
<comment type="caution">
    <text evidence="2">The sequence shown here is derived from an EMBL/GenBank/DDBJ whole genome shotgun (WGS) entry which is preliminary data.</text>
</comment>
<evidence type="ECO:0000256" key="1">
    <source>
        <dbReference type="SAM" id="Phobius"/>
    </source>
</evidence>
<dbReference type="STRING" id="1385510.GCA_000425205_01799"/>
<dbReference type="AlphaFoldDB" id="A0A0A5GL14"/>
<keyword evidence="1" id="KW-0812">Transmembrane</keyword>